<organism evidence="2 3">
    <name type="scientific">Marinobacterium weihaiense</name>
    <dbReference type="NCBI Taxonomy" id="2851016"/>
    <lineage>
        <taxon>Bacteria</taxon>
        <taxon>Pseudomonadati</taxon>
        <taxon>Pseudomonadota</taxon>
        <taxon>Gammaproteobacteria</taxon>
        <taxon>Oceanospirillales</taxon>
        <taxon>Oceanospirillaceae</taxon>
        <taxon>Marinobacterium</taxon>
    </lineage>
</organism>
<sequence length="1269" mass="130589">MATQASLDQIQNLYIAFYGRPADVAGQTFWADELEAANGDLSAIINAFASSDEYQRNYGDLEPEALVNALYQQILGRDAEQEGLDFYVGELAEGNITEGEIALAILNGVQGDDAAVLENRKAVADAFTATVEAEGKAYEGQAAEDAARALLEGVGASTNPADVDIAGTVAGFENEGSEPGQGTEGETFTLTDGRDMVTGTDGDDTFIGLAGQNQNGAIANAFATGDYIDGGEGRDAVEASLLNDYSLGNTSNDDVLGNLTNAEAVAPRTENVEEVYLEVLDETVLVDAGRMNSVEQYWSDNSDNNLIIEDVRLGDKLSATKDITFGLRDVDTDAGLFASFDTNSLVNEGTSNVNSQLLVRIADVTTATPAAPLSNVEVTVGFTFNGENVLLENIQSTDGTYTGLRQAIDAALDAKGLTGLVVTLDNPYNQVTIANNTVDLPFTAQEVLITDPAGKAFTDVTFEYNSVESVNEEFLVAGNAAPVEPGTRDSLIETNVVLDNAGRGSTAGDVVIGGMSNSDEAIEKLNLIVDRNSKVDDVTSIVDTEGQGWGEANRVAFDQIEVTSGAAQGDLEIGSIGDAKQFDSTAFQGENLAVAGEATSIDAYAYSTSGSNDTITIDYNGDLASEYAGFSLGVSTSGGDDVVTLVSDFGTENDLSNQQDLDNITVNTGSGDDVVSTFGAGRVSISTEGGNDTVYSDNSGSTFEAAVYDLGLNEEQFNALANDNGQVHAHWTLFGQDNNILDMRGYDVAGSGNAQNAVLPGAIAPMLLEGAQVKITLSDAFGVMQTASTDAAAELNGLEAVAEIQTENGFATHADINAAIIEAINASPVLSKLLEAEAGPDNTLVIRSLIDGEFSSEDIQLDILAGNATDATADNFIGNAALSDLASDLKADSDANDLTAAQLQALLDAGEATAQGWIDGANGTFGLATAGVATGTAAVNEEQTLTITADDTDDGNETLTVTFGTDAAAATADVIVNLGAIDVTDATAVATAVSDALNADGTFSGLATATADADVVTITYNDTTNIDTDVSAVAGGTTNGLAGAGANVANGAPAVADNEITGTASGAESDNVINLGGDNDVLVLSTGANSNETIVLEDSFGHNTIVNFDDATYGTGSGDQLDLSAYLTARTSTSGSEESSVVDATVVADVAEGDLETALENNVNTVVNFTGVAFTAEDTWADLTGDVLEAALSGGADYAGINTDILTNFAQDANLYSAAHQSVVFIENAANQGEYKVFDLAIAEGSLEISLVGTVDFGESITFNAGNFA</sequence>
<reference evidence="2 3" key="1">
    <citation type="submission" date="2021-06" db="EMBL/GenBank/DDBJ databases">
        <title>Bacterium isolated from marine sediment.</title>
        <authorList>
            <person name="Zhu K.-L."/>
            <person name="Du Z.-J."/>
            <person name="Liang Q.-Y."/>
        </authorList>
    </citation>
    <scope>NUCLEOTIDE SEQUENCE [LARGE SCALE GENOMIC DNA]</scope>
    <source>
        <strain evidence="2 3">A346</strain>
    </source>
</reference>
<evidence type="ECO:0000313" key="3">
    <source>
        <dbReference type="Proteomes" id="UP000755551"/>
    </source>
</evidence>
<dbReference type="RefSeq" id="WP_217333724.1">
    <property type="nucleotide sequence ID" value="NZ_JAHQZT010000003.1"/>
</dbReference>
<accession>A0ABS6M7X8</accession>
<name>A0ABS6M7X8_9GAMM</name>
<feature type="domain" description="DUF4214" evidence="1">
    <location>
        <begin position="46"/>
        <end position="106"/>
    </location>
</feature>
<protein>
    <submittedName>
        <fullName evidence="2">DUF4214 domain-containing protein</fullName>
    </submittedName>
</protein>
<evidence type="ECO:0000313" key="2">
    <source>
        <dbReference type="EMBL" id="MBV0932295.1"/>
    </source>
</evidence>
<dbReference type="EMBL" id="JAHQZT010000003">
    <property type="protein sequence ID" value="MBV0932295.1"/>
    <property type="molecule type" value="Genomic_DNA"/>
</dbReference>
<keyword evidence="3" id="KW-1185">Reference proteome</keyword>
<evidence type="ECO:0000259" key="1">
    <source>
        <dbReference type="Pfam" id="PF13946"/>
    </source>
</evidence>
<dbReference type="Pfam" id="PF13946">
    <property type="entry name" value="DUF4214"/>
    <property type="match status" value="1"/>
</dbReference>
<comment type="caution">
    <text evidence="2">The sequence shown here is derived from an EMBL/GenBank/DDBJ whole genome shotgun (WGS) entry which is preliminary data.</text>
</comment>
<proteinExistence type="predicted"/>
<gene>
    <name evidence="2" type="ORF">KTN04_02950</name>
</gene>
<dbReference type="InterPro" id="IPR025282">
    <property type="entry name" value="DUF4214"/>
</dbReference>
<dbReference type="Proteomes" id="UP000755551">
    <property type="component" value="Unassembled WGS sequence"/>
</dbReference>